<dbReference type="InterPro" id="IPR005625">
    <property type="entry name" value="PepSY-ass_TM"/>
</dbReference>
<feature type="transmembrane region" description="Helical" evidence="2">
    <location>
        <begin position="388"/>
        <end position="408"/>
    </location>
</feature>
<protein>
    <submittedName>
        <fullName evidence="3">PepSY domain-containing protein</fullName>
    </submittedName>
</protein>
<evidence type="ECO:0000256" key="1">
    <source>
        <dbReference type="SAM" id="MobiDB-lite"/>
    </source>
</evidence>
<gene>
    <name evidence="3" type="ORF">H9K76_16380</name>
</gene>
<feature type="transmembrane region" description="Helical" evidence="2">
    <location>
        <begin position="347"/>
        <end position="367"/>
    </location>
</feature>
<keyword evidence="2" id="KW-0812">Transmembrane</keyword>
<feature type="transmembrane region" description="Helical" evidence="2">
    <location>
        <begin position="17"/>
        <end position="38"/>
    </location>
</feature>
<feature type="transmembrane region" description="Helical" evidence="2">
    <location>
        <begin position="189"/>
        <end position="213"/>
    </location>
</feature>
<feature type="transmembrane region" description="Helical" evidence="2">
    <location>
        <begin position="146"/>
        <end position="169"/>
    </location>
</feature>
<dbReference type="EMBL" id="CP060714">
    <property type="protein sequence ID" value="QNN56139.1"/>
    <property type="molecule type" value="Genomic_DNA"/>
</dbReference>
<organism evidence="3 4">
    <name type="scientific">Diaphorobacter ruginosibacter</name>
    <dbReference type="NCBI Taxonomy" id="1715720"/>
    <lineage>
        <taxon>Bacteria</taxon>
        <taxon>Pseudomonadati</taxon>
        <taxon>Pseudomonadota</taxon>
        <taxon>Betaproteobacteria</taxon>
        <taxon>Burkholderiales</taxon>
        <taxon>Comamonadaceae</taxon>
        <taxon>Diaphorobacter</taxon>
    </lineage>
</organism>
<dbReference type="Proteomes" id="UP000515811">
    <property type="component" value="Chromosome"/>
</dbReference>
<feature type="transmembrane region" description="Helical" evidence="2">
    <location>
        <begin position="428"/>
        <end position="446"/>
    </location>
</feature>
<reference evidence="3 4" key="1">
    <citation type="submission" date="2020-08" db="EMBL/GenBank/DDBJ databases">
        <title>Genome sequence of Diaphorobacter ruginosibacter DSM 27467T.</title>
        <authorList>
            <person name="Hyun D.-W."/>
            <person name="Bae J.-W."/>
        </authorList>
    </citation>
    <scope>NUCLEOTIDE SEQUENCE [LARGE SCALE GENOMIC DNA]</scope>
    <source>
        <strain evidence="3 4">DSM 27467</strain>
    </source>
</reference>
<keyword evidence="2" id="KW-1133">Transmembrane helix</keyword>
<dbReference type="KEGG" id="drg:H9K76_16380"/>
<feature type="transmembrane region" description="Helical" evidence="2">
    <location>
        <begin position="494"/>
        <end position="513"/>
    </location>
</feature>
<keyword evidence="2" id="KW-0472">Membrane</keyword>
<feature type="region of interest" description="Disordered" evidence="1">
    <location>
        <begin position="526"/>
        <end position="549"/>
    </location>
</feature>
<name>A0A7G9RKL4_9BURK</name>
<accession>A0A7G9RKL4</accession>
<feature type="transmembrane region" description="Helical" evidence="2">
    <location>
        <begin position="453"/>
        <end position="474"/>
    </location>
</feature>
<dbReference type="AlphaFoldDB" id="A0A7G9RKL4"/>
<dbReference type="Pfam" id="PF03929">
    <property type="entry name" value="PepSY_TM"/>
    <property type="match status" value="1"/>
</dbReference>
<evidence type="ECO:0000313" key="3">
    <source>
        <dbReference type="EMBL" id="QNN56139.1"/>
    </source>
</evidence>
<evidence type="ECO:0000256" key="2">
    <source>
        <dbReference type="SAM" id="Phobius"/>
    </source>
</evidence>
<dbReference type="PANTHER" id="PTHR34219:SF9">
    <property type="entry name" value="IRON-REGULATED INNER MEMBRANE PROTEIN"/>
    <property type="match status" value="1"/>
</dbReference>
<sequence length="549" mass="60125">MKIKAQTLRDYLDVHSWVGIVCGLLLFIAFYAGAFSMLEPEIRRWTQAPISSANVSHDTDEAFAQFLAQHPDAKGRLSLRLAQDGRSTPLLRLGNRGQEEQWYELHKDGVVREVPLGQEANDSGNFVDYLHRKGGLPLSLEVAEPIIGIVSLLYALALVSGVIVLLPSLVKDLFYLRIGANIKRMWLDVHNLLGVASLPFHLVIALSAAVFGLHDWIYDAQDKFIYRDGLQATVQRDSVKHPNVERSQWLPPSELVRKVREQVPGFEPVALDYVGLGGKRTTLLVAGGDDRYFKRGSQYGFAFVNLGTGEIYDKIYFPGAKDSALSASLVSFFSLHFGSFGGDPVRVLYVLLGLSGALLFYTGNLLWIETRTKRARKTQDIEHRPLHVRILSGVTLGVCLGCAAALPATLVASRLFAPHLANVDSIDLVHQSTFYVLLFGCVALALRMSAARAAVPLLWFTAACNALLPLVALLQYAAPSISGSVAPRNHSSGFLLLEGLCALLALFFGWLAMRQRRGQAAKAVEASTRAGASLPRPELEASPLRTQAD</sequence>
<proteinExistence type="predicted"/>
<dbReference type="RefSeq" id="WP_187596408.1">
    <property type="nucleotide sequence ID" value="NZ_CP060714.1"/>
</dbReference>
<evidence type="ECO:0000313" key="4">
    <source>
        <dbReference type="Proteomes" id="UP000515811"/>
    </source>
</evidence>
<keyword evidence="4" id="KW-1185">Reference proteome</keyword>
<dbReference type="PANTHER" id="PTHR34219">
    <property type="entry name" value="IRON-REGULATED INNER MEMBRANE PROTEIN-RELATED"/>
    <property type="match status" value="1"/>
</dbReference>